<name>A0A2X1AQU8_BREDI</name>
<organism evidence="1 2">
    <name type="scientific">Brevundimonas diminuta</name>
    <name type="common">Pseudomonas diminuta</name>
    <dbReference type="NCBI Taxonomy" id="293"/>
    <lineage>
        <taxon>Bacteria</taxon>
        <taxon>Pseudomonadati</taxon>
        <taxon>Pseudomonadota</taxon>
        <taxon>Alphaproteobacteria</taxon>
        <taxon>Caulobacterales</taxon>
        <taxon>Caulobacteraceae</taxon>
        <taxon>Brevundimonas</taxon>
    </lineage>
</organism>
<proteinExistence type="predicted"/>
<dbReference type="InterPro" id="IPR027587">
    <property type="entry name" value="TrbK"/>
</dbReference>
<accession>A0A2X1AQU8</accession>
<reference evidence="1 2" key="1">
    <citation type="submission" date="2018-06" db="EMBL/GenBank/DDBJ databases">
        <authorList>
            <consortium name="Pathogen Informatics"/>
            <person name="Doyle S."/>
        </authorList>
    </citation>
    <scope>NUCLEOTIDE SEQUENCE [LARGE SCALE GENOMIC DNA]</scope>
    <source>
        <strain evidence="1 2">NCTC11165</strain>
    </source>
</reference>
<dbReference type="AlphaFoldDB" id="A0A2X1AQU8"/>
<protein>
    <recommendedName>
        <fullName evidence="3">Conjugal transfer protein TrbK</fullName>
    </recommendedName>
</protein>
<dbReference type="Proteomes" id="UP000250358">
    <property type="component" value="Unassembled WGS sequence"/>
</dbReference>
<evidence type="ECO:0000313" key="1">
    <source>
        <dbReference type="EMBL" id="SPU42992.1"/>
    </source>
</evidence>
<evidence type="ECO:0008006" key="3">
    <source>
        <dbReference type="Google" id="ProtNLM"/>
    </source>
</evidence>
<dbReference type="NCBIfam" id="TIGR04360">
    <property type="entry name" value="other_trbK"/>
    <property type="match status" value="1"/>
</dbReference>
<sequence>MRALFRRDPLGVATFVLAVVAIGAALLASRGAPPPKPETPRVAPGGSAELIRCRNLGEAAGADPACHAAWADSRRRFFGAGDRL</sequence>
<evidence type="ECO:0000313" key="2">
    <source>
        <dbReference type="Proteomes" id="UP000250358"/>
    </source>
</evidence>
<gene>
    <name evidence="1" type="ORF">NCTC11165_00975</name>
</gene>
<dbReference type="EMBL" id="UAQM01000002">
    <property type="protein sequence ID" value="SPU42992.1"/>
    <property type="molecule type" value="Genomic_DNA"/>
</dbReference>
<dbReference type="Pfam" id="PF20084">
    <property type="entry name" value="TrbK"/>
    <property type="match status" value="1"/>
</dbReference>